<protein>
    <submittedName>
        <fullName evidence="1">Uncharacterized protein</fullName>
    </submittedName>
</protein>
<keyword evidence="2" id="KW-1185">Reference proteome</keyword>
<reference evidence="1" key="2">
    <citation type="submission" date="2020-09" db="EMBL/GenBank/DDBJ databases">
        <authorList>
            <person name="Sun Q."/>
            <person name="Ohkuma M."/>
        </authorList>
    </citation>
    <scope>NUCLEOTIDE SEQUENCE</scope>
    <source>
        <strain evidence="1">JCM 10088</strain>
    </source>
</reference>
<organism evidence="1 2">
    <name type="scientific">Thermocladium modestius</name>
    <dbReference type="NCBI Taxonomy" id="62609"/>
    <lineage>
        <taxon>Archaea</taxon>
        <taxon>Thermoproteota</taxon>
        <taxon>Thermoprotei</taxon>
        <taxon>Thermoproteales</taxon>
        <taxon>Thermoproteaceae</taxon>
        <taxon>Thermocladium</taxon>
    </lineage>
</organism>
<dbReference type="Proteomes" id="UP000610960">
    <property type="component" value="Unassembled WGS sequence"/>
</dbReference>
<evidence type="ECO:0000313" key="2">
    <source>
        <dbReference type="Proteomes" id="UP000610960"/>
    </source>
</evidence>
<reference evidence="1" key="1">
    <citation type="journal article" date="2014" name="Int. J. Syst. Evol. Microbiol.">
        <title>Complete genome sequence of Corynebacterium casei LMG S-19264T (=DSM 44701T), isolated from a smear-ripened cheese.</title>
        <authorList>
            <consortium name="US DOE Joint Genome Institute (JGI-PGF)"/>
            <person name="Walter F."/>
            <person name="Albersmeier A."/>
            <person name="Kalinowski J."/>
            <person name="Ruckert C."/>
        </authorList>
    </citation>
    <scope>NUCLEOTIDE SEQUENCE</scope>
    <source>
        <strain evidence="1">JCM 10088</strain>
    </source>
</reference>
<dbReference type="EMBL" id="BMNL01000003">
    <property type="protein sequence ID" value="GGP21590.1"/>
    <property type="molecule type" value="Genomic_DNA"/>
</dbReference>
<gene>
    <name evidence="1" type="ORF">GCM10007981_14020</name>
</gene>
<dbReference type="AlphaFoldDB" id="A0A830GUK1"/>
<sequence>MRARMLRFMRGQPGKIGAGMRLIEMVSSILAGVSHVRKKGVAYGFASLYKSYKIETKSRL</sequence>
<proteinExistence type="predicted"/>
<comment type="caution">
    <text evidence="1">The sequence shown here is derived from an EMBL/GenBank/DDBJ whole genome shotgun (WGS) entry which is preliminary data.</text>
</comment>
<name>A0A830GUK1_9CREN</name>
<evidence type="ECO:0000313" key="1">
    <source>
        <dbReference type="EMBL" id="GGP21590.1"/>
    </source>
</evidence>
<accession>A0A830GUK1</accession>